<dbReference type="InterPro" id="IPR009734">
    <property type="entry name" value="Myoviridae_GpU"/>
</dbReference>
<evidence type="ECO:0000313" key="2">
    <source>
        <dbReference type="EMBL" id="ADJ61742.1"/>
    </source>
</evidence>
<keyword evidence="3" id="KW-1185">Reference proteome</keyword>
<dbReference type="AlphaFoldDB" id="D8IV23"/>
<dbReference type="EMBL" id="CP002039">
    <property type="protein sequence ID" value="ADJ61742.1"/>
    <property type="molecule type" value="Genomic_DNA"/>
</dbReference>
<dbReference type="STRING" id="757424.Hsero_0216"/>
<reference evidence="2 3" key="1">
    <citation type="submission" date="2010-04" db="EMBL/GenBank/DDBJ databases">
        <title>The genome of Herbaspirillum seropedicae SmR1, an endophytic, nitrogen-fixing, plant-growth promoting beta-Proteobacteria.</title>
        <authorList>
            <person name="Pedrosa F.O."/>
            <person name="Monteiro R.A."/>
            <person name="Wassem R."/>
            <person name="Cruz L.M."/>
            <person name="Ayub R.A."/>
            <person name="Colauto N.B."/>
            <person name="Fernandez M.A."/>
            <person name="Fungaro M.H.P."/>
            <person name="Grisard E.C."/>
            <person name="Hungria M."/>
            <person name="Madeira H.M.F."/>
            <person name="Nodari R.O."/>
            <person name="Osaku C.A."/>
            <person name="Petzl-Erler M.L."/>
            <person name="Terenzi H."/>
            <person name="Vieira L.G.E."/>
            <person name="Almeida M.I.M."/>
            <person name="Alves L.R."/>
            <person name="Arantes O.M.N."/>
            <person name="Balsanelli E."/>
            <person name="Barcellos F.G."/>
            <person name="Baura V.A."/>
            <person name="Binde D.R."/>
            <person name="Campo R.J."/>
            <person name="Chubatsu L.S."/>
            <person name="Chueire L.M.O."/>
            <person name="Ciferri R.R."/>
            <person name="Correa L.C."/>
            <person name="da Conceicao Silva J.L."/>
            <person name="Dabul A.N.G."/>
            <person name="Dambros B.P."/>
            <person name="Faoro H."/>
            <person name="Favetti A."/>
            <person name="Friedermann G."/>
            <person name="Furlaneto M.C."/>
            <person name="Gasques L.S."/>
            <person name="Gimenes C.C.T."/>
            <person name="Gioppo N.M.R."/>
            <person name="Glienke-Blanco C."/>
            <person name="Godoy L.P."/>
            <person name="Guerra M.P."/>
            <person name="Karp S."/>
            <person name="Kava-Cordeiro V."/>
            <person name="Margarido V.P."/>
            <person name="Mathioni S.M."/>
            <person name="Menck-Soares M.A."/>
            <person name="Murace N.K."/>
            <person name="Nicolas M.F."/>
            <person name="Oliveira C.E.C."/>
            <person name="Pagnan N.A.B."/>
            <person name="Pamphile J.A."/>
            <person name="Patussi E.V."/>
            <person name="Pereira L.F.P."/>
            <person name="Pereira-Ferrari L."/>
            <person name="Pinto F.G.S."/>
            <person name="Precoma C."/>
            <person name="Prioli A.J."/>
            <person name="Prioli S.M.A.P."/>
            <person name="Raittz R.T."/>
            <person name="Ramos H.J.O."/>
            <person name="Ribeiro E.M.S.F."/>
            <person name="Rigo L.U."/>
            <person name="Rocha C.L.M.S.C."/>
            <person name="Rocha S.N."/>
            <person name="Santos K."/>
            <person name="Satori D."/>
            <person name="Silva A.G."/>
            <person name="Simao R.C.G."/>
            <person name="Soares M.A.M."/>
            <person name="Souza E.M."/>
            <person name="Steffens M.B.R."/>
            <person name="Steindel M."/>
            <person name="Tadra-Sfeir M.Z."/>
            <person name="Takahashi E.K."/>
            <person name="Torres R.A."/>
            <person name="Valle J.S."/>
            <person name="Vernal J.I."/>
            <person name="Vilas-Boas L.A."/>
            <person name="Watanabe M.A.E."/>
            <person name="Weiss V.A."/>
            <person name="Yates M.A."/>
            <person name="Souza E.M."/>
        </authorList>
    </citation>
    <scope>NUCLEOTIDE SEQUENCE [LARGE SCALE GENOMIC DNA]</scope>
    <source>
        <strain evidence="2 3">SmR1</strain>
    </source>
</reference>
<dbReference type="Pfam" id="PF06995">
    <property type="entry name" value="Phage_P2_GpU"/>
    <property type="match status" value="1"/>
</dbReference>
<dbReference type="HOGENOM" id="CLU_119949_0_0_4"/>
<dbReference type="RefSeq" id="WP_013232264.1">
    <property type="nucleotide sequence ID" value="NC_014323.1"/>
</dbReference>
<name>D8IV23_HERSS</name>
<dbReference type="KEGG" id="hse:Hsero_0216"/>
<dbReference type="GeneID" id="29392572"/>
<dbReference type="eggNOG" id="COG3499">
    <property type="taxonomic scope" value="Bacteria"/>
</dbReference>
<sequence length="196" mass="21577">MSLLSSLPAALAALQRHSGAHYQHALLGQISFALISYSAEVQGKFAANYAEHALIDGKPRLQWTGDKLNDVNWKLVFHADFCDPTRELNKLRAAIAAHEALPLVYANGDYKGWFVPTEADLTLHRTTADGAALWIEVKLALREYVAPRVLAEQRARQPAQAAEKPASHGTRKKPARTVRKTPPARPKNASICRCPP</sequence>
<organism evidence="2 3">
    <name type="scientific">Herbaspirillum seropedicae (strain SmR1)</name>
    <dbReference type="NCBI Taxonomy" id="757424"/>
    <lineage>
        <taxon>Bacteria</taxon>
        <taxon>Pseudomonadati</taxon>
        <taxon>Pseudomonadota</taxon>
        <taxon>Betaproteobacteria</taxon>
        <taxon>Burkholderiales</taxon>
        <taxon>Oxalobacteraceae</taxon>
        <taxon>Herbaspirillum</taxon>
    </lineage>
</organism>
<protein>
    <submittedName>
        <fullName evidence="2">Uncharacterized protein</fullName>
    </submittedName>
</protein>
<dbReference type="OrthoDB" id="9032474at2"/>
<feature type="compositionally biased region" description="Basic residues" evidence="1">
    <location>
        <begin position="169"/>
        <end position="179"/>
    </location>
</feature>
<gene>
    <name evidence="2" type="ordered locus">Hsero_0216</name>
</gene>
<proteinExistence type="predicted"/>
<feature type="region of interest" description="Disordered" evidence="1">
    <location>
        <begin position="155"/>
        <end position="196"/>
    </location>
</feature>
<evidence type="ECO:0000256" key="1">
    <source>
        <dbReference type="SAM" id="MobiDB-lite"/>
    </source>
</evidence>
<accession>D8IV23</accession>
<evidence type="ECO:0000313" key="3">
    <source>
        <dbReference type="Proteomes" id="UP000000329"/>
    </source>
</evidence>
<dbReference type="Proteomes" id="UP000000329">
    <property type="component" value="Chromosome"/>
</dbReference>